<dbReference type="PROSITE" id="PS50949">
    <property type="entry name" value="HTH_GNTR"/>
    <property type="match status" value="1"/>
</dbReference>
<keyword evidence="1" id="KW-0805">Transcription regulation</keyword>
<dbReference type="CDD" id="cd07377">
    <property type="entry name" value="WHTH_GntR"/>
    <property type="match status" value="1"/>
</dbReference>
<protein>
    <submittedName>
        <fullName evidence="5">GntR family transcriptional regulator</fullName>
    </submittedName>
</protein>
<dbReference type="PANTHER" id="PTHR44846">
    <property type="entry name" value="MANNOSYL-D-GLYCERATE TRANSPORT/METABOLISM SYSTEM REPRESSOR MNGR-RELATED"/>
    <property type="match status" value="1"/>
</dbReference>
<dbReference type="SMART" id="SM00345">
    <property type="entry name" value="HTH_GNTR"/>
    <property type="match status" value="1"/>
</dbReference>
<reference evidence="6" key="1">
    <citation type="journal article" date="2019" name="Int. J. Syst. Evol. Microbiol.">
        <title>The Global Catalogue of Microorganisms (GCM) 10K type strain sequencing project: providing services to taxonomists for standard genome sequencing and annotation.</title>
        <authorList>
            <consortium name="The Broad Institute Genomics Platform"/>
            <consortium name="The Broad Institute Genome Sequencing Center for Infectious Disease"/>
            <person name="Wu L."/>
            <person name="Ma J."/>
        </authorList>
    </citation>
    <scope>NUCLEOTIDE SEQUENCE [LARGE SCALE GENOMIC DNA]</scope>
    <source>
        <strain evidence="6">CGMCC 1.15342</strain>
    </source>
</reference>
<evidence type="ECO:0000259" key="4">
    <source>
        <dbReference type="PROSITE" id="PS50949"/>
    </source>
</evidence>
<dbReference type="SUPFAM" id="SSF64288">
    <property type="entry name" value="Chorismate lyase-like"/>
    <property type="match status" value="1"/>
</dbReference>
<dbReference type="Pfam" id="PF07702">
    <property type="entry name" value="UTRA"/>
    <property type="match status" value="1"/>
</dbReference>
<dbReference type="SUPFAM" id="SSF46785">
    <property type="entry name" value="Winged helix' DNA-binding domain"/>
    <property type="match status" value="1"/>
</dbReference>
<dbReference type="InterPro" id="IPR000524">
    <property type="entry name" value="Tscrpt_reg_HTH_GntR"/>
</dbReference>
<dbReference type="SMART" id="SM00866">
    <property type="entry name" value="UTRA"/>
    <property type="match status" value="1"/>
</dbReference>
<sequence length="241" mass="27860">MIHMAKELNTPIYKILISDLKKQIDDGHYKKGDLLPSENELCKSYRTTRPTVRQALGELMRMGYIVRHHGKGSIVSEPKNGLGILSIKGSTAGVGKKNLRTQILVKTHKTTWPDDFPYELSAVQREAGCLYLSRLRHVNGLPTLYEETYITDIDLPRFTMHNLEKNSLFETLNKYHKVEIKEGEQKIWAVAADKTLSDLLSVKQSKPILHMKRSMHTNRPNLIIYSFLYCNTEEYFIQDYF</sequence>
<dbReference type="InterPro" id="IPR036390">
    <property type="entry name" value="WH_DNA-bd_sf"/>
</dbReference>
<evidence type="ECO:0000313" key="6">
    <source>
        <dbReference type="Proteomes" id="UP000597338"/>
    </source>
</evidence>
<comment type="caution">
    <text evidence="5">The sequence shown here is derived from an EMBL/GenBank/DDBJ whole genome shotgun (WGS) entry which is preliminary data.</text>
</comment>
<dbReference type="Gene3D" id="1.10.10.10">
    <property type="entry name" value="Winged helix-like DNA-binding domain superfamily/Winged helix DNA-binding domain"/>
    <property type="match status" value="1"/>
</dbReference>
<dbReference type="PRINTS" id="PR00035">
    <property type="entry name" value="HTHGNTR"/>
</dbReference>
<dbReference type="InterPro" id="IPR011663">
    <property type="entry name" value="UTRA"/>
</dbReference>
<evidence type="ECO:0000256" key="3">
    <source>
        <dbReference type="ARBA" id="ARBA00023163"/>
    </source>
</evidence>
<dbReference type="InterPro" id="IPR050679">
    <property type="entry name" value="Bact_HTH_transcr_reg"/>
</dbReference>
<gene>
    <name evidence="5" type="ORF">GCM10011386_03720</name>
</gene>
<feature type="domain" description="HTH gntR-type" evidence="4">
    <location>
        <begin position="10"/>
        <end position="78"/>
    </location>
</feature>
<keyword evidence="6" id="KW-1185">Reference proteome</keyword>
<accession>A0ABQ1L0A6</accession>
<dbReference type="EMBL" id="BMIK01000001">
    <property type="protein sequence ID" value="GGC15179.1"/>
    <property type="molecule type" value="Genomic_DNA"/>
</dbReference>
<evidence type="ECO:0000256" key="1">
    <source>
        <dbReference type="ARBA" id="ARBA00023015"/>
    </source>
</evidence>
<dbReference type="PANTHER" id="PTHR44846:SF1">
    <property type="entry name" value="MANNOSYL-D-GLYCERATE TRANSPORT_METABOLISM SYSTEM REPRESSOR MNGR-RELATED"/>
    <property type="match status" value="1"/>
</dbReference>
<dbReference type="InterPro" id="IPR028978">
    <property type="entry name" value="Chorismate_lyase_/UTRA_dom_sf"/>
</dbReference>
<evidence type="ECO:0000256" key="2">
    <source>
        <dbReference type="ARBA" id="ARBA00023125"/>
    </source>
</evidence>
<dbReference type="Proteomes" id="UP000597338">
    <property type="component" value="Unassembled WGS sequence"/>
</dbReference>
<dbReference type="InterPro" id="IPR036388">
    <property type="entry name" value="WH-like_DNA-bd_sf"/>
</dbReference>
<dbReference type="Gene3D" id="3.40.1410.10">
    <property type="entry name" value="Chorismate lyase-like"/>
    <property type="match status" value="1"/>
</dbReference>
<keyword evidence="2" id="KW-0238">DNA-binding</keyword>
<organism evidence="5 6">
    <name type="scientific">Parapedobacter defluvii</name>
    <dbReference type="NCBI Taxonomy" id="2045106"/>
    <lineage>
        <taxon>Bacteria</taxon>
        <taxon>Pseudomonadati</taxon>
        <taxon>Bacteroidota</taxon>
        <taxon>Sphingobacteriia</taxon>
        <taxon>Sphingobacteriales</taxon>
        <taxon>Sphingobacteriaceae</taxon>
        <taxon>Parapedobacter</taxon>
    </lineage>
</organism>
<evidence type="ECO:0000313" key="5">
    <source>
        <dbReference type="EMBL" id="GGC15179.1"/>
    </source>
</evidence>
<proteinExistence type="predicted"/>
<keyword evidence="3" id="KW-0804">Transcription</keyword>
<name>A0ABQ1L0A6_9SPHI</name>
<dbReference type="Pfam" id="PF00392">
    <property type="entry name" value="GntR"/>
    <property type="match status" value="1"/>
</dbReference>